<evidence type="ECO:0000313" key="1">
    <source>
        <dbReference type="EMBL" id="GEK93824.1"/>
    </source>
</evidence>
<dbReference type="AlphaFoldDB" id="A0A511B043"/>
<accession>A0A511B043</accession>
<gene>
    <name evidence="1" type="ORF">GWA01_15940</name>
</gene>
<protein>
    <submittedName>
        <fullName evidence="1">Uncharacterized protein</fullName>
    </submittedName>
</protein>
<proteinExistence type="predicted"/>
<reference evidence="1 2" key="1">
    <citation type="submission" date="2019-07" db="EMBL/GenBank/DDBJ databases">
        <title>Whole genome shotgun sequence of Gluconobacter wancherniae NBRC 103581.</title>
        <authorList>
            <person name="Hosoyama A."/>
            <person name="Uohara A."/>
            <person name="Ohji S."/>
            <person name="Ichikawa N."/>
        </authorList>
    </citation>
    <scope>NUCLEOTIDE SEQUENCE [LARGE SCALE GENOMIC DNA]</scope>
    <source>
        <strain evidence="1 2">NBRC 103581</strain>
    </source>
</reference>
<sequence length="73" mass="7793">MEKLRAGRLECMGGALLPHGRMGGETVVFLHFCQGDMGFGALDANRVSGMVSCVFACTCPTRGGYFMKDLLAC</sequence>
<comment type="caution">
    <text evidence="1">The sequence shown here is derived from an EMBL/GenBank/DDBJ whole genome shotgun (WGS) entry which is preliminary data.</text>
</comment>
<name>A0A511B043_9PROT</name>
<organism evidence="1 2">
    <name type="scientific">Gluconobacter wancherniae NBRC 103581</name>
    <dbReference type="NCBI Taxonomy" id="656744"/>
    <lineage>
        <taxon>Bacteria</taxon>
        <taxon>Pseudomonadati</taxon>
        <taxon>Pseudomonadota</taxon>
        <taxon>Alphaproteobacteria</taxon>
        <taxon>Acetobacterales</taxon>
        <taxon>Acetobacteraceae</taxon>
        <taxon>Gluconobacter</taxon>
    </lineage>
</organism>
<dbReference type="Proteomes" id="UP000321230">
    <property type="component" value="Unassembled WGS sequence"/>
</dbReference>
<dbReference type="EMBL" id="BJUZ01000002">
    <property type="protein sequence ID" value="GEK93824.1"/>
    <property type="molecule type" value="Genomic_DNA"/>
</dbReference>
<keyword evidence="2" id="KW-1185">Reference proteome</keyword>
<evidence type="ECO:0000313" key="2">
    <source>
        <dbReference type="Proteomes" id="UP000321230"/>
    </source>
</evidence>